<sequence>MNPNMFTPEMMSQAQKMMENMTPQQMQQMQQMASKMGGGVGGGLGGMPNIPPGAMDAMKNMTPEQMKQAAEQMKNMTPEQMKQQMEFASKQAQAEQKYKHEGSNRLKKAGNALVGEGKYADAIEKYERVRENMKAYRDPEAQTLKKSCLLNSALCMNKVGRHEEAIERCEEVLKIENTSLKAYYRRGQGYFQLKNLELAWKDLKRAVKLSPEDEIVRGELEKCEEEMEKAGMVVEIKCPEFDTFEKDEGEEGEGLVDGAFEDVGEERASSGTAAATSANAGFPPQMPPGGMSPEMMQQAAEMMKNMSPETMEAMMSVAADMQGGGMGPDGMPTADTMKKMQEKMGDPKMQKAVAEMMKNVNPEQIKQMSTAAGMPMSDKQAEQAAQQLKNVKPETMQKFMKVAAFGTKFYGRFKTQIDWMNRNRKLTLTIAVVVFAAFLQQVIRWWRRPKSAMKEAMTGEKVTADEEAFEDAQATW</sequence>
<evidence type="ECO:0000256" key="1">
    <source>
        <dbReference type="PROSITE-ProRule" id="PRU00339"/>
    </source>
</evidence>
<reference evidence="3 4" key="1">
    <citation type="submission" date="2011-10" db="EMBL/GenBank/DDBJ databases">
        <authorList>
            <person name="Genoscope - CEA"/>
        </authorList>
    </citation>
    <scope>NUCLEOTIDE SEQUENCE [LARGE SCALE GENOMIC DNA]</scope>
    <source>
        <strain evidence="3 4">RCC 1105</strain>
    </source>
</reference>
<dbReference type="GeneID" id="19012215"/>
<protein>
    <submittedName>
        <fullName evidence="3">Uncharacterized protein</fullName>
    </submittedName>
</protein>
<dbReference type="KEGG" id="bpg:Bathy13g02630"/>
<keyword evidence="1" id="KW-0802">TPR repeat</keyword>
<feature type="region of interest" description="Disordered" evidence="2">
    <location>
        <begin position="264"/>
        <end position="293"/>
    </location>
</feature>
<dbReference type="SUPFAM" id="SSF48452">
    <property type="entry name" value="TPR-like"/>
    <property type="match status" value="1"/>
</dbReference>
<dbReference type="OrthoDB" id="245563at2759"/>
<feature type="repeat" description="TPR" evidence="1">
    <location>
        <begin position="180"/>
        <end position="213"/>
    </location>
</feature>
<dbReference type="InterPro" id="IPR011990">
    <property type="entry name" value="TPR-like_helical_dom_sf"/>
</dbReference>
<dbReference type="InterPro" id="IPR053319">
    <property type="entry name" value="OEP61"/>
</dbReference>
<accession>K8FBZ2</accession>
<evidence type="ECO:0000313" key="3">
    <source>
        <dbReference type="EMBL" id="CCO19183.1"/>
    </source>
</evidence>
<dbReference type="STRING" id="41875.K8FBZ2"/>
<organism evidence="3 4">
    <name type="scientific">Bathycoccus prasinos</name>
    <dbReference type="NCBI Taxonomy" id="41875"/>
    <lineage>
        <taxon>Eukaryota</taxon>
        <taxon>Viridiplantae</taxon>
        <taxon>Chlorophyta</taxon>
        <taxon>Mamiellophyceae</taxon>
        <taxon>Mamiellales</taxon>
        <taxon>Bathycoccaceae</taxon>
        <taxon>Bathycoccus</taxon>
    </lineage>
</organism>
<dbReference type="Proteomes" id="UP000198341">
    <property type="component" value="Chromosome 13"/>
</dbReference>
<gene>
    <name evidence="3" type="ordered locus">Bathy13g02630</name>
</gene>
<evidence type="ECO:0000313" key="4">
    <source>
        <dbReference type="Proteomes" id="UP000198341"/>
    </source>
</evidence>
<dbReference type="EMBL" id="FO082266">
    <property type="protein sequence ID" value="CCO19183.1"/>
    <property type="molecule type" value="Genomic_DNA"/>
</dbReference>
<dbReference type="RefSeq" id="XP_007509380.1">
    <property type="nucleotide sequence ID" value="XM_007509318.1"/>
</dbReference>
<dbReference type="Gene3D" id="1.25.40.10">
    <property type="entry name" value="Tetratricopeptide repeat domain"/>
    <property type="match status" value="1"/>
</dbReference>
<proteinExistence type="predicted"/>
<dbReference type="SMART" id="SM00028">
    <property type="entry name" value="TPR"/>
    <property type="match status" value="3"/>
</dbReference>
<dbReference type="AlphaFoldDB" id="K8FBZ2"/>
<dbReference type="PANTHER" id="PTHR48433:SF1">
    <property type="entry name" value="OUTER ENVELOPE PROTEIN 61-LIKE"/>
    <property type="match status" value="1"/>
</dbReference>
<name>K8FBZ2_9CHLO</name>
<evidence type="ECO:0000256" key="2">
    <source>
        <dbReference type="SAM" id="MobiDB-lite"/>
    </source>
</evidence>
<keyword evidence="4" id="KW-1185">Reference proteome</keyword>
<dbReference type="InterPro" id="IPR019734">
    <property type="entry name" value="TPR_rpt"/>
</dbReference>
<dbReference type="eggNOG" id="KOG0543">
    <property type="taxonomic scope" value="Eukaryota"/>
</dbReference>
<dbReference type="PANTHER" id="PTHR48433">
    <property type="entry name" value="OUTER ENVELOPE PROTEIN 61-LIKE"/>
    <property type="match status" value="1"/>
</dbReference>
<dbReference type="PROSITE" id="PS50005">
    <property type="entry name" value="TPR"/>
    <property type="match status" value="1"/>
</dbReference>
<feature type="compositionally biased region" description="Low complexity" evidence="2">
    <location>
        <begin position="269"/>
        <end position="281"/>
    </location>
</feature>